<dbReference type="RefSeq" id="WP_308249135.1">
    <property type="nucleotide sequence ID" value="NZ_JAHKRN010000042.1"/>
</dbReference>
<accession>A0ABW1BQ19</accession>
<feature type="domain" description="Aminotransferase class V" evidence="4">
    <location>
        <begin position="9"/>
        <end position="92"/>
    </location>
</feature>
<dbReference type="Pfam" id="PF00266">
    <property type="entry name" value="Aminotran_5"/>
    <property type="match status" value="1"/>
</dbReference>
<evidence type="ECO:0000256" key="2">
    <source>
        <dbReference type="ARBA" id="ARBA00006490"/>
    </source>
</evidence>
<comment type="similarity">
    <text evidence="2">Belongs to the class-V pyridoxal-phosphate-dependent aminotransferase family. NifS/IscS subfamily.</text>
</comment>
<comment type="catalytic activity">
    <reaction evidence="3">
        <text>(sulfur carrier)-H + L-cysteine = (sulfur carrier)-SH + L-alanine</text>
        <dbReference type="Rhea" id="RHEA:43892"/>
        <dbReference type="Rhea" id="RHEA-COMP:14737"/>
        <dbReference type="Rhea" id="RHEA-COMP:14739"/>
        <dbReference type="ChEBI" id="CHEBI:29917"/>
        <dbReference type="ChEBI" id="CHEBI:35235"/>
        <dbReference type="ChEBI" id="CHEBI:57972"/>
        <dbReference type="ChEBI" id="CHEBI:64428"/>
        <dbReference type="EC" id="2.8.1.7"/>
    </reaction>
</comment>
<dbReference type="InterPro" id="IPR000192">
    <property type="entry name" value="Aminotrans_V_dom"/>
</dbReference>
<evidence type="ECO:0000313" key="6">
    <source>
        <dbReference type="Proteomes" id="UP001596096"/>
    </source>
</evidence>
<proteinExistence type="inferred from homology"/>
<sequence>MLRSCESLRADGFTVTRVPVDPHGRVDPDVLRAAVQERETALVSIAYGNSETGTLQPIAELAAVAHESGALFHTDAAQAAGKVPLDVSALDVSALGRAAELARLELPGSAVRLAALRDLLHAELEARLPGRVHLNGHPAERLPGTLNVSIDGVGGRALLAAVPGIAAATGSACHEGVDVPSPVLLAMGLPAGRASEAVRLSLGRWSTEREVRQAARLIAEAAA</sequence>
<dbReference type="Proteomes" id="UP001596096">
    <property type="component" value="Unassembled WGS sequence"/>
</dbReference>
<protein>
    <submittedName>
        <fullName evidence="5">Cysteine desulfurase family protein</fullName>
    </submittedName>
</protein>
<dbReference type="PANTHER" id="PTHR11601:SF34">
    <property type="entry name" value="CYSTEINE DESULFURASE"/>
    <property type="match status" value="1"/>
</dbReference>
<dbReference type="InterPro" id="IPR015421">
    <property type="entry name" value="PyrdxlP-dep_Trfase_major"/>
</dbReference>
<dbReference type="InterPro" id="IPR015422">
    <property type="entry name" value="PyrdxlP-dep_Trfase_small"/>
</dbReference>
<keyword evidence="6" id="KW-1185">Reference proteome</keyword>
<comment type="cofactor">
    <cofactor evidence="1">
        <name>pyridoxal 5'-phosphate</name>
        <dbReference type="ChEBI" id="CHEBI:597326"/>
    </cofactor>
</comment>
<dbReference type="SUPFAM" id="SSF53383">
    <property type="entry name" value="PLP-dependent transferases"/>
    <property type="match status" value="1"/>
</dbReference>
<evidence type="ECO:0000259" key="4">
    <source>
        <dbReference type="Pfam" id="PF00266"/>
    </source>
</evidence>
<dbReference type="PANTHER" id="PTHR11601">
    <property type="entry name" value="CYSTEINE DESULFURYLASE FAMILY MEMBER"/>
    <property type="match status" value="1"/>
</dbReference>
<evidence type="ECO:0000256" key="1">
    <source>
        <dbReference type="ARBA" id="ARBA00001933"/>
    </source>
</evidence>
<evidence type="ECO:0000256" key="3">
    <source>
        <dbReference type="ARBA" id="ARBA00050776"/>
    </source>
</evidence>
<gene>
    <name evidence="5" type="ORF">ACFPUY_08800</name>
</gene>
<dbReference type="InterPro" id="IPR015424">
    <property type="entry name" value="PyrdxlP-dep_Trfase"/>
</dbReference>
<dbReference type="EMBL" id="JBHSNW010000003">
    <property type="protein sequence ID" value="MFC5815179.1"/>
    <property type="molecule type" value="Genomic_DNA"/>
</dbReference>
<dbReference type="Gene3D" id="3.40.640.10">
    <property type="entry name" value="Type I PLP-dependent aspartate aminotransferase-like (Major domain)"/>
    <property type="match status" value="1"/>
</dbReference>
<dbReference type="Gene3D" id="3.90.1150.10">
    <property type="entry name" value="Aspartate Aminotransferase, domain 1"/>
    <property type="match status" value="1"/>
</dbReference>
<reference evidence="6" key="1">
    <citation type="journal article" date="2019" name="Int. J. Syst. Evol. Microbiol.">
        <title>The Global Catalogue of Microorganisms (GCM) 10K type strain sequencing project: providing services to taxonomists for standard genome sequencing and annotation.</title>
        <authorList>
            <consortium name="The Broad Institute Genomics Platform"/>
            <consortium name="The Broad Institute Genome Sequencing Center for Infectious Disease"/>
            <person name="Wu L."/>
            <person name="Ma J."/>
        </authorList>
    </citation>
    <scope>NUCLEOTIDE SEQUENCE [LARGE SCALE GENOMIC DNA]</scope>
    <source>
        <strain evidence="6">CGMCC 4.7106</strain>
    </source>
</reference>
<name>A0ABW1BQ19_9ACTN</name>
<comment type="caution">
    <text evidence="5">The sequence shown here is derived from an EMBL/GenBank/DDBJ whole genome shotgun (WGS) entry which is preliminary data.</text>
</comment>
<organism evidence="5 6">
    <name type="scientific">Nonomuraea harbinensis</name>
    <dbReference type="NCBI Taxonomy" id="1286938"/>
    <lineage>
        <taxon>Bacteria</taxon>
        <taxon>Bacillati</taxon>
        <taxon>Actinomycetota</taxon>
        <taxon>Actinomycetes</taxon>
        <taxon>Streptosporangiales</taxon>
        <taxon>Streptosporangiaceae</taxon>
        <taxon>Nonomuraea</taxon>
    </lineage>
</organism>
<evidence type="ECO:0000313" key="5">
    <source>
        <dbReference type="EMBL" id="MFC5815179.1"/>
    </source>
</evidence>